<proteinExistence type="inferred from homology"/>
<feature type="binding site" evidence="8">
    <location>
        <begin position="220"/>
        <end position="221"/>
    </location>
    <ligand>
        <name>substrate</name>
    </ligand>
</feature>
<accession>H8I4I3</accession>
<evidence type="ECO:0000256" key="5">
    <source>
        <dbReference type="ARBA" id="ARBA00023154"/>
    </source>
</evidence>
<comment type="function">
    <text evidence="8">Catalyzes the stereoinversion of LL-2,6-diaminopimelate (L,L-DAP) to meso-diaminopimelate (meso-DAP), a precursor of L-lysine.</text>
</comment>
<evidence type="ECO:0000313" key="11">
    <source>
        <dbReference type="Proteomes" id="UP000005233"/>
    </source>
</evidence>
<dbReference type="Gene3D" id="3.10.310.10">
    <property type="entry name" value="Diaminopimelate Epimerase, Chain A, domain 1"/>
    <property type="match status" value="2"/>
</dbReference>
<dbReference type="STRING" id="1041930.Mtc_1408"/>
<dbReference type="GO" id="GO:0009089">
    <property type="term" value="P:lysine biosynthetic process via diaminopimelate"/>
    <property type="evidence" value="ECO:0007669"/>
    <property type="project" value="UniProtKB-UniRule"/>
</dbReference>
<feature type="active site" description="Proton acceptor" evidence="8">
    <location>
        <position position="219"/>
    </location>
</feature>
<sequence length="278" mass="30408">MSLKFTKLQGNGNDFILIDEYEGTVVPDDKKAAFARKYCHRRFGIGGDGVIFLSKSGRAPLRMRIFNEDGSEAEMCGNGIRCFAKYALDQRYIVPGHTRVETMAGVLELATSVSEGKTHVKVCMGKPLFDRVKIPAQGRGEFINVPLHGYEVSAVNTGVPHAVIFVDSLEDPYLMDAAPQIRFDKIFPKGANVNFVQREAGGLRVRTYERGVEGETLSCGTGSVAAAAVARHLGMIRDSTIVKTAGGELLVSFENDIAYMEGDAETVFTGELEFEPER</sequence>
<keyword evidence="5 8" id="KW-0457">Lysine biosynthesis</keyword>
<keyword evidence="6 8" id="KW-0413">Isomerase</keyword>
<dbReference type="SUPFAM" id="SSF54506">
    <property type="entry name" value="Diaminopimelate epimerase-like"/>
    <property type="match status" value="2"/>
</dbReference>
<gene>
    <name evidence="8 10" type="primary">dapF</name>
    <name evidence="10" type="ordered locus">Mtc_1408</name>
</gene>
<evidence type="ECO:0000256" key="1">
    <source>
        <dbReference type="ARBA" id="ARBA00005196"/>
    </source>
</evidence>
<comment type="similarity">
    <text evidence="2 8">Belongs to the diaminopimelate epimerase family.</text>
</comment>
<dbReference type="UniPathway" id="UPA00034">
    <property type="reaction ID" value="UER00025"/>
</dbReference>
<feature type="binding site" evidence="8">
    <location>
        <begin position="209"/>
        <end position="210"/>
    </location>
    <ligand>
        <name>substrate</name>
    </ligand>
</feature>
<dbReference type="PROSITE" id="PS01326">
    <property type="entry name" value="DAP_EPIMERASE"/>
    <property type="match status" value="1"/>
</dbReference>
<dbReference type="InterPro" id="IPR001653">
    <property type="entry name" value="DAP_epimerase_DapF"/>
</dbReference>
<evidence type="ECO:0000256" key="3">
    <source>
        <dbReference type="ARBA" id="ARBA00013080"/>
    </source>
</evidence>
<feature type="binding site" evidence="8">
    <location>
        <position position="192"/>
    </location>
    <ligand>
        <name>substrate</name>
    </ligand>
</feature>
<organism evidence="10 11">
    <name type="scientific">Methanocella conradii (strain DSM 24694 / JCM 17849 / CGMCC 1.5162 / HZ254)</name>
    <dbReference type="NCBI Taxonomy" id="1041930"/>
    <lineage>
        <taxon>Archaea</taxon>
        <taxon>Methanobacteriati</taxon>
        <taxon>Methanobacteriota</taxon>
        <taxon>Stenosarchaea group</taxon>
        <taxon>Methanomicrobia</taxon>
        <taxon>Methanocellales</taxon>
        <taxon>Methanocellaceae</taxon>
        <taxon>Methanocella</taxon>
    </lineage>
</organism>
<feature type="binding site" evidence="8">
    <location>
        <begin position="77"/>
        <end position="78"/>
    </location>
    <ligand>
        <name>substrate</name>
    </ligand>
</feature>
<dbReference type="Proteomes" id="UP000005233">
    <property type="component" value="Chromosome"/>
</dbReference>
<evidence type="ECO:0000256" key="6">
    <source>
        <dbReference type="ARBA" id="ARBA00023235"/>
    </source>
</evidence>
<feature type="active site" evidence="9">
    <location>
        <position position="76"/>
    </location>
</feature>
<feature type="site" description="Could be important to modulate the pK values of the two catalytic cysteine residues" evidence="8">
    <location>
        <position position="209"/>
    </location>
</feature>
<feature type="site" description="Could be important to modulate the pK values of the two catalytic cysteine residues" evidence="8">
    <location>
        <position position="161"/>
    </location>
</feature>
<dbReference type="NCBIfam" id="TIGR00652">
    <property type="entry name" value="DapF"/>
    <property type="match status" value="1"/>
</dbReference>
<dbReference type="InterPro" id="IPR018510">
    <property type="entry name" value="DAP_epimerase_AS"/>
</dbReference>
<evidence type="ECO:0000256" key="2">
    <source>
        <dbReference type="ARBA" id="ARBA00010219"/>
    </source>
</evidence>
<dbReference type="EMBL" id="CP003243">
    <property type="protein sequence ID" value="AFD00162.1"/>
    <property type="molecule type" value="Genomic_DNA"/>
</dbReference>
<dbReference type="HOGENOM" id="CLU_053306_3_0_2"/>
<evidence type="ECO:0000256" key="8">
    <source>
        <dbReference type="HAMAP-Rule" id="MF_00197"/>
    </source>
</evidence>
<keyword evidence="11" id="KW-1185">Reference proteome</keyword>
<dbReference type="GeneID" id="11971538"/>
<keyword evidence="4 8" id="KW-0028">Amino-acid biosynthesis</keyword>
<comment type="subunit">
    <text evidence="8">Homodimer.</text>
</comment>
<comment type="subcellular location">
    <subcellularLocation>
        <location evidence="8">Cytoplasm</location>
    </subcellularLocation>
</comment>
<evidence type="ECO:0000256" key="4">
    <source>
        <dbReference type="ARBA" id="ARBA00022605"/>
    </source>
</evidence>
<dbReference type="HAMAP" id="MF_00197">
    <property type="entry name" value="DAP_epimerase"/>
    <property type="match status" value="1"/>
</dbReference>
<dbReference type="GO" id="GO:0005829">
    <property type="term" value="C:cytosol"/>
    <property type="evidence" value="ECO:0007669"/>
    <property type="project" value="TreeGrafter"/>
</dbReference>
<comment type="pathway">
    <text evidence="1 8">Amino-acid biosynthesis; L-lysine biosynthesis via DAP pathway; DL-2,6-diaminopimelate from LL-2,6-diaminopimelate: step 1/1.</text>
</comment>
<feature type="binding site" evidence="8">
    <location>
        <position position="13"/>
    </location>
    <ligand>
        <name>substrate</name>
    </ligand>
</feature>
<feature type="binding site" evidence="8">
    <location>
        <position position="67"/>
    </location>
    <ligand>
        <name>substrate</name>
    </ligand>
</feature>
<name>H8I4I3_METCZ</name>
<dbReference type="OrthoDB" id="358699at2157"/>
<reference evidence="10 11" key="1">
    <citation type="journal article" date="2012" name="J. Bacteriol.">
        <title>Complete genome sequence of a thermophilic methanogen, Methanocella conradii HZ254, isolated from Chinese rice field soil.</title>
        <authorList>
            <person name="Lu Z."/>
            <person name="Lu Y."/>
        </authorList>
    </citation>
    <scope>NUCLEOTIDE SEQUENCE [LARGE SCALE GENOMIC DNA]</scope>
    <source>
        <strain evidence="11">DSM 24694 / JCM 17849 / CGMCC 1.5162 / HZ254</strain>
    </source>
</reference>
<dbReference type="RefSeq" id="WP_014405999.1">
    <property type="nucleotide sequence ID" value="NC_017034.1"/>
</dbReference>
<protein>
    <recommendedName>
        <fullName evidence="3 8">Diaminopimelate epimerase</fullName>
        <shortName evidence="8">DAP epimerase</shortName>
        <ecNumber evidence="3 8">5.1.1.7</ecNumber>
    </recommendedName>
    <alternativeName>
        <fullName evidence="8">PLP-independent amino acid racemase</fullName>
    </alternativeName>
</protein>
<keyword evidence="8" id="KW-0963">Cytoplasm</keyword>
<dbReference type="PANTHER" id="PTHR31689:SF0">
    <property type="entry name" value="DIAMINOPIMELATE EPIMERASE"/>
    <property type="match status" value="1"/>
</dbReference>
<evidence type="ECO:0000313" key="10">
    <source>
        <dbReference type="EMBL" id="AFD00162.1"/>
    </source>
</evidence>
<dbReference type="eggNOG" id="arCOG02255">
    <property type="taxonomic scope" value="Archaea"/>
</dbReference>
<comment type="catalytic activity">
    <reaction evidence="7 8">
        <text>(2S,6S)-2,6-diaminopimelate = meso-2,6-diaminopimelate</text>
        <dbReference type="Rhea" id="RHEA:15393"/>
        <dbReference type="ChEBI" id="CHEBI:57609"/>
        <dbReference type="ChEBI" id="CHEBI:57791"/>
        <dbReference type="EC" id="5.1.1.7"/>
    </reaction>
</comment>
<dbReference type="PANTHER" id="PTHR31689">
    <property type="entry name" value="DIAMINOPIMELATE EPIMERASE, CHLOROPLASTIC"/>
    <property type="match status" value="1"/>
</dbReference>
<dbReference type="KEGG" id="mez:Mtc_1408"/>
<dbReference type="Pfam" id="PF01678">
    <property type="entry name" value="DAP_epimerase"/>
    <property type="match status" value="2"/>
</dbReference>
<dbReference type="AlphaFoldDB" id="H8I4I3"/>
<evidence type="ECO:0000256" key="7">
    <source>
        <dbReference type="ARBA" id="ARBA00051712"/>
    </source>
</evidence>
<comment type="caution">
    <text evidence="8">Lacks conserved residue(s) required for the propagation of feature annotation.</text>
</comment>
<feature type="active site" description="Proton donor" evidence="8">
    <location>
        <position position="76"/>
    </location>
</feature>
<dbReference type="GO" id="GO:0008837">
    <property type="term" value="F:diaminopimelate epimerase activity"/>
    <property type="evidence" value="ECO:0007669"/>
    <property type="project" value="UniProtKB-UniRule"/>
</dbReference>
<dbReference type="EC" id="5.1.1.7" evidence="3 8"/>
<evidence type="ECO:0000256" key="9">
    <source>
        <dbReference type="PROSITE-ProRule" id="PRU10125"/>
    </source>
</evidence>